<dbReference type="PANTHER" id="PTHR40072">
    <property type="entry name" value="MOLYBDOPTERIN-GUANINE DINUCLEOTIDE BIOSYNTHESIS ADAPTER PROTEIN-RELATED"/>
    <property type="match status" value="1"/>
</dbReference>
<dbReference type="Gene3D" id="3.90.1170.40">
    <property type="entry name" value="Molybdopterin biosynthesis MoaE subunit"/>
    <property type="match status" value="1"/>
</dbReference>
<dbReference type="InterPro" id="IPR003448">
    <property type="entry name" value="Mopterin_biosynth_MoaE"/>
</dbReference>
<protein>
    <submittedName>
        <fullName evidence="2">Bifunctional molybdopterin-guanine dinucleotide biosynthesis protein MobB/MoaE</fullName>
    </submittedName>
</protein>
<dbReference type="Gene3D" id="3.40.50.300">
    <property type="entry name" value="P-loop containing nucleotide triphosphate hydrolases"/>
    <property type="match status" value="1"/>
</dbReference>
<dbReference type="RefSeq" id="WP_005040377.1">
    <property type="nucleotide sequence ID" value="NZ_AOME01000016.1"/>
</dbReference>
<dbReference type="Pfam" id="PF02391">
    <property type="entry name" value="MoaE"/>
    <property type="match status" value="1"/>
</dbReference>
<dbReference type="Pfam" id="PF03205">
    <property type="entry name" value="MobB"/>
    <property type="match status" value="1"/>
</dbReference>
<dbReference type="InterPro" id="IPR052539">
    <property type="entry name" value="MGD_biosynthesis_adapter"/>
</dbReference>
<dbReference type="STRING" id="1227456.C450_04226"/>
<dbReference type="EMBL" id="AOME01000016">
    <property type="protein sequence ID" value="EMA54930.1"/>
    <property type="molecule type" value="Genomic_DNA"/>
</dbReference>
<gene>
    <name evidence="2" type="ORF">C450_04226</name>
</gene>
<proteinExistence type="predicted"/>
<keyword evidence="3" id="KW-1185">Reference proteome</keyword>
<dbReference type="NCBIfam" id="TIGR00176">
    <property type="entry name" value="mobB"/>
    <property type="match status" value="1"/>
</dbReference>
<feature type="domain" description="Molybdopterin-guanine dinucleotide biosynthesis protein B (MobB)" evidence="1">
    <location>
        <begin position="4"/>
        <end position="116"/>
    </location>
</feature>
<organism evidence="2 3">
    <name type="scientific">Halococcus salifodinae DSM 8989</name>
    <dbReference type="NCBI Taxonomy" id="1227456"/>
    <lineage>
        <taxon>Archaea</taxon>
        <taxon>Methanobacteriati</taxon>
        <taxon>Methanobacteriota</taxon>
        <taxon>Stenosarchaea group</taxon>
        <taxon>Halobacteria</taxon>
        <taxon>Halobacteriales</taxon>
        <taxon>Halococcaceae</taxon>
        <taxon>Halococcus</taxon>
    </lineage>
</organism>
<dbReference type="CDD" id="cd00756">
    <property type="entry name" value="MoaE"/>
    <property type="match status" value="1"/>
</dbReference>
<dbReference type="SUPFAM" id="SSF52540">
    <property type="entry name" value="P-loop containing nucleoside triphosphate hydrolases"/>
    <property type="match status" value="1"/>
</dbReference>
<evidence type="ECO:0000313" key="3">
    <source>
        <dbReference type="Proteomes" id="UP000011625"/>
    </source>
</evidence>
<dbReference type="SUPFAM" id="SSF54690">
    <property type="entry name" value="Molybdopterin synthase subunit MoaE"/>
    <property type="match status" value="1"/>
</dbReference>
<dbReference type="PANTHER" id="PTHR40072:SF1">
    <property type="entry name" value="MOLYBDOPTERIN-GUANINE DINUCLEOTIDE BIOSYNTHESIS ADAPTER PROTEIN"/>
    <property type="match status" value="1"/>
</dbReference>
<accession>M0NE23</accession>
<name>M0NE23_9EURY</name>
<reference evidence="2 3" key="1">
    <citation type="journal article" date="2014" name="PLoS Genet.">
        <title>Phylogenetically driven sequencing of extremely halophilic archaea reveals strategies for static and dynamic osmo-response.</title>
        <authorList>
            <person name="Becker E.A."/>
            <person name="Seitzer P.M."/>
            <person name="Tritt A."/>
            <person name="Larsen D."/>
            <person name="Krusor M."/>
            <person name="Yao A.I."/>
            <person name="Wu D."/>
            <person name="Madern D."/>
            <person name="Eisen J.A."/>
            <person name="Darling A.E."/>
            <person name="Facciotti M.T."/>
        </authorList>
    </citation>
    <scope>NUCLEOTIDE SEQUENCE [LARGE SCALE GENOMIC DNA]</scope>
    <source>
        <strain evidence="2 3">DSM 8989</strain>
    </source>
</reference>
<dbReference type="GO" id="GO:0005525">
    <property type="term" value="F:GTP binding"/>
    <property type="evidence" value="ECO:0007669"/>
    <property type="project" value="InterPro"/>
</dbReference>
<dbReference type="InterPro" id="IPR027417">
    <property type="entry name" value="P-loop_NTPase"/>
</dbReference>
<evidence type="ECO:0000259" key="1">
    <source>
        <dbReference type="Pfam" id="PF03205"/>
    </source>
</evidence>
<dbReference type="AlphaFoldDB" id="M0NE23"/>
<dbReference type="GO" id="GO:0006777">
    <property type="term" value="P:Mo-molybdopterin cofactor biosynthetic process"/>
    <property type="evidence" value="ECO:0007669"/>
    <property type="project" value="InterPro"/>
</dbReference>
<dbReference type="InterPro" id="IPR036563">
    <property type="entry name" value="MoaE_sf"/>
</dbReference>
<sequence length="275" mass="29627">MKTLAVVGPSDSGKTTLIERLVDRLDERGSVATIKHLDHAPDIDTHGKDTDRHRSAGAAVTYGVSEDGWFATGDARDLDEILDDLAPDHDYAIVEGFSGRHLPAVVLGDRDHAGHELAAAADSDGIDLDAVCAAIDDLEPRVTLESLVTEVKSAPNADRSGAIATFTGRVRTKDADDDAPTEHLEFEAYEGVADERLAAIIDDLEARDGVQRVLAHHRTGVIAAGEDIVFVVVLAGHREAAFTAVSDGIDRLKDEVPIFKKEVTADEQFWLHERA</sequence>
<evidence type="ECO:0000313" key="2">
    <source>
        <dbReference type="EMBL" id="EMA54930.1"/>
    </source>
</evidence>
<dbReference type="Proteomes" id="UP000011625">
    <property type="component" value="Unassembled WGS sequence"/>
</dbReference>
<dbReference type="OrthoDB" id="45235at2157"/>
<dbReference type="InterPro" id="IPR004435">
    <property type="entry name" value="MobB_dom"/>
</dbReference>
<dbReference type="NCBIfam" id="NF011061">
    <property type="entry name" value="PRK14493.1"/>
    <property type="match status" value="1"/>
</dbReference>
<dbReference type="PATRIC" id="fig|1227456.3.peg.877"/>
<comment type="caution">
    <text evidence="2">The sequence shown here is derived from an EMBL/GenBank/DDBJ whole genome shotgun (WGS) entry which is preliminary data.</text>
</comment>